<gene>
    <name evidence="3" type="ORF">EHS24_001173</name>
</gene>
<dbReference type="Proteomes" id="UP000279236">
    <property type="component" value="Unassembled WGS sequence"/>
</dbReference>
<dbReference type="RefSeq" id="XP_028474282.1">
    <property type="nucleotide sequence ID" value="XM_028616975.1"/>
</dbReference>
<evidence type="ECO:0000256" key="2">
    <source>
        <dbReference type="SAM" id="SignalP"/>
    </source>
</evidence>
<organism evidence="3 4">
    <name type="scientific">Apiotrichum porosum</name>
    <dbReference type="NCBI Taxonomy" id="105984"/>
    <lineage>
        <taxon>Eukaryota</taxon>
        <taxon>Fungi</taxon>
        <taxon>Dikarya</taxon>
        <taxon>Basidiomycota</taxon>
        <taxon>Agaricomycotina</taxon>
        <taxon>Tremellomycetes</taxon>
        <taxon>Trichosporonales</taxon>
        <taxon>Trichosporonaceae</taxon>
        <taxon>Apiotrichum</taxon>
    </lineage>
</organism>
<feature type="region of interest" description="Disordered" evidence="1">
    <location>
        <begin position="55"/>
        <end position="82"/>
    </location>
</feature>
<dbReference type="GeneID" id="39585716"/>
<dbReference type="OrthoDB" id="2563896at2759"/>
<protein>
    <submittedName>
        <fullName evidence="3">Uncharacterized protein</fullName>
    </submittedName>
</protein>
<evidence type="ECO:0000256" key="1">
    <source>
        <dbReference type="SAM" id="MobiDB-lite"/>
    </source>
</evidence>
<name>A0A427XJQ5_9TREE</name>
<comment type="caution">
    <text evidence="3">The sequence shown here is derived from an EMBL/GenBank/DDBJ whole genome shotgun (WGS) entry which is preliminary data.</text>
</comment>
<accession>A0A427XJQ5</accession>
<feature type="compositionally biased region" description="Low complexity" evidence="1">
    <location>
        <begin position="68"/>
        <end position="82"/>
    </location>
</feature>
<sequence length="179" mass="19113">MRLLFFINALLLASLCQALPVAPAPSTNAEAFRLGLPLPRPRSVLRCPPGGCDQETLSRHNNQRKRAAAAVSPTTTTSSPAETSSASVCAYGENLQKYTPGIAGILAPPVCQIGNYWYQSGQQYNFPIDAINQSCYVQMDKCQLAANQGGNVEPLTVANCNGWQIQACLAQAQQTVASL</sequence>
<keyword evidence="2" id="KW-0732">Signal</keyword>
<keyword evidence="4" id="KW-1185">Reference proteome</keyword>
<feature type="chain" id="PRO_5019387619" evidence="2">
    <location>
        <begin position="19"/>
        <end position="179"/>
    </location>
</feature>
<dbReference type="AlphaFoldDB" id="A0A427XJQ5"/>
<proteinExistence type="predicted"/>
<dbReference type="EMBL" id="RSCE01000010">
    <property type="protein sequence ID" value="RSH79135.1"/>
    <property type="molecule type" value="Genomic_DNA"/>
</dbReference>
<reference evidence="3 4" key="1">
    <citation type="submission" date="2018-11" db="EMBL/GenBank/DDBJ databases">
        <title>Genome sequence of Apiotrichum porosum DSM 27194.</title>
        <authorList>
            <person name="Aliyu H."/>
            <person name="Gorte O."/>
            <person name="Ochsenreither K."/>
        </authorList>
    </citation>
    <scope>NUCLEOTIDE SEQUENCE [LARGE SCALE GENOMIC DNA]</scope>
    <source>
        <strain evidence="3 4">DSM 27194</strain>
    </source>
</reference>
<feature type="signal peptide" evidence="2">
    <location>
        <begin position="1"/>
        <end position="18"/>
    </location>
</feature>
<evidence type="ECO:0000313" key="3">
    <source>
        <dbReference type="EMBL" id="RSH79135.1"/>
    </source>
</evidence>
<evidence type="ECO:0000313" key="4">
    <source>
        <dbReference type="Proteomes" id="UP000279236"/>
    </source>
</evidence>